<gene>
    <name evidence="4" type="ORF">g.150834</name>
</gene>
<dbReference type="GO" id="GO:0005737">
    <property type="term" value="C:cytoplasm"/>
    <property type="evidence" value="ECO:0007669"/>
    <property type="project" value="TreeGrafter"/>
</dbReference>
<dbReference type="PANTHER" id="PTHR12289">
    <property type="entry name" value="METAXIN RELATED"/>
    <property type="match status" value="1"/>
</dbReference>
<evidence type="ECO:0000256" key="1">
    <source>
        <dbReference type="ARBA" id="ARBA00006475"/>
    </source>
</evidence>
<dbReference type="InterPro" id="IPR040079">
    <property type="entry name" value="Glutathione_S-Trfase"/>
</dbReference>
<reference evidence="4" key="1">
    <citation type="submission" date="2018-04" db="EMBL/GenBank/DDBJ databases">
        <title>Transcriptome of Schizaphis graminum biotype I.</title>
        <authorList>
            <person name="Scully E.D."/>
            <person name="Geib S.M."/>
            <person name="Palmer N.A."/>
            <person name="Koch K."/>
            <person name="Bradshaw J."/>
            <person name="Heng-Moss T."/>
            <person name="Sarath G."/>
        </authorList>
    </citation>
    <scope>NUCLEOTIDE SEQUENCE</scope>
</reference>
<dbReference type="CDD" id="cd03080">
    <property type="entry name" value="GST_N_Metaxin_like"/>
    <property type="match status" value="1"/>
</dbReference>
<dbReference type="InterPro" id="IPR036249">
    <property type="entry name" value="Thioredoxin-like_sf"/>
</dbReference>
<protein>
    <recommendedName>
        <fullName evidence="3">Thioredoxin-like fold domain-containing protein</fullName>
    </recommendedName>
</protein>
<dbReference type="Gene3D" id="3.40.30.10">
    <property type="entry name" value="Glutaredoxin"/>
    <property type="match status" value="1"/>
</dbReference>
<evidence type="ECO:0000259" key="3">
    <source>
        <dbReference type="Pfam" id="PF17172"/>
    </source>
</evidence>
<sequence>MTTATTEETKNVPQDVKEPVKDGADAVAETNNKQTENNDKKPAVAEKDDKVAAPAAPVEPPQPKFSVKKQNFDKDVVYLYQFSRTPVIPSMSPYCLKVETWLRLAGLKYENVDHKMKHRSKKGQLPFIELNGEEIADSTLIIKELSQKFGKDIDASLSQDQRNISHAMISMIENKLVWCVITTFLDIFNLKFTNL</sequence>
<feature type="compositionally biased region" description="Basic and acidic residues" evidence="2">
    <location>
        <begin position="36"/>
        <end position="51"/>
    </location>
</feature>
<accession>A0A2S2PCF0</accession>
<dbReference type="InterPro" id="IPR050931">
    <property type="entry name" value="Mito_Protein_Transport_Metaxin"/>
</dbReference>
<dbReference type="Pfam" id="PF17172">
    <property type="entry name" value="GST_N_4"/>
    <property type="match status" value="1"/>
</dbReference>
<dbReference type="AlphaFoldDB" id="A0A2S2PCF0"/>
<evidence type="ECO:0000256" key="2">
    <source>
        <dbReference type="SAM" id="MobiDB-lite"/>
    </source>
</evidence>
<dbReference type="EMBL" id="GGMR01014249">
    <property type="protein sequence ID" value="MBY26868.1"/>
    <property type="molecule type" value="Transcribed_RNA"/>
</dbReference>
<dbReference type="SFLD" id="SFLDG01180">
    <property type="entry name" value="SUF1"/>
    <property type="match status" value="1"/>
</dbReference>
<dbReference type="InterPro" id="IPR012336">
    <property type="entry name" value="Thioredoxin-like_fold"/>
</dbReference>
<feature type="domain" description="Thioredoxin-like fold" evidence="3">
    <location>
        <begin position="93"/>
        <end position="182"/>
    </location>
</feature>
<name>A0A2S2PCF0_SCHGA</name>
<proteinExistence type="inferred from homology"/>
<dbReference type="SFLD" id="SFLDG01200">
    <property type="entry name" value="SUF1.1"/>
    <property type="match status" value="1"/>
</dbReference>
<dbReference type="PANTHER" id="PTHR12289:SF41">
    <property type="entry name" value="FAILED AXON CONNECTIONS-RELATED"/>
    <property type="match status" value="1"/>
</dbReference>
<dbReference type="SUPFAM" id="SSF52833">
    <property type="entry name" value="Thioredoxin-like"/>
    <property type="match status" value="1"/>
</dbReference>
<feature type="region of interest" description="Disordered" evidence="2">
    <location>
        <begin position="1"/>
        <end position="66"/>
    </location>
</feature>
<evidence type="ECO:0000313" key="4">
    <source>
        <dbReference type="EMBL" id="MBY26868.1"/>
    </source>
</evidence>
<organism evidence="4">
    <name type="scientific">Schizaphis graminum</name>
    <name type="common">Green bug aphid</name>
    <dbReference type="NCBI Taxonomy" id="13262"/>
    <lineage>
        <taxon>Eukaryota</taxon>
        <taxon>Metazoa</taxon>
        <taxon>Ecdysozoa</taxon>
        <taxon>Arthropoda</taxon>
        <taxon>Hexapoda</taxon>
        <taxon>Insecta</taxon>
        <taxon>Pterygota</taxon>
        <taxon>Neoptera</taxon>
        <taxon>Paraneoptera</taxon>
        <taxon>Hemiptera</taxon>
        <taxon>Sternorrhyncha</taxon>
        <taxon>Aphidomorpha</taxon>
        <taxon>Aphidoidea</taxon>
        <taxon>Aphididae</taxon>
        <taxon>Aphidini</taxon>
        <taxon>Schizaphis</taxon>
    </lineage>
</organism>
<feature type="compositionally biased region" description="Basic and acidic residues" evidence="2">
    <location>
        <begin position="7"/>
        <end position="24"/>
    </location>
</feature>
<comment type="similarity">
    <text evidence="1">Belongs to the FAX family.</text>
</comment>
<dbReference type="InterPro" id="IPR026928">
    <property type="entry name" value="FAX/IsoI-like"/>
</dbReference>
<dbReference type="SFLD" id="SFLDS00019">
    <property type="entry name" value="Glutathione_Transferase_(cytos"/>
    <property type="match status" value="1"/>
</dbReference>